<feature type="compositionally biased region" description="Basic and acidic residues" evidence="1">
    <location>
        <begin position="641"/>
        <end position="653"/>
    </location>
</feature>
<protein>
    <recommendedName>
        <fullName evidence="4">DUF3987 domain-containing protein</fullName>
    </recommendedName>
</protein>
<keyword evidence="3" id="KW-1185">Reference proteome</keyword>
<proteinExistence type="predicted"/>
<feature type="non-terminal residue" evidence="2">
    <location>
        <position position="1"/>
    </location>
</feature>
<evidence type="ECO:0000313" key="2">
    <source>
        <dbReference type="EMBL" id="CAK0806449.1"/>
    </source>
</evidence>
<comment type="caution">
    <text evidence="2">The sequence shown here is derived from an EMBL/GenBank/DDBJ whole genome shotgun (WGS) entry which is preliminary data.</text>
</comment>
<feature type="compositionally biased region" description="Low complexity" evidence="1">
    <location>
        <begin position="371"/>
        <end position="382"/>
    </location>
</feature>
<feature type="region of interest" description="Disordered" evidence="1">
    <location>
        <begin position="781"/>
        <end position="802"/>
    </location>
</feature>
<evidence type="ECO:0000256" key="1">
    <source>
        <dbReference type="SAM" id="MobiDB-lite"/>
    </source>
</evidence>
<sequence>DFRFRIYTLGAGVQYCRFREEYCPSCKCYFVGNWMYKKNAGIGGRANFGKMSGITAVSTKAALPYVVVAREKAWYAVDLQLLQFITDDLQHSGGTFTSAIHVWAKQHPGREQQNLILGDFMTQTDNTRVRLEDAWYMHNAIRLAGANAESIEWSFTESGIERALTNIAACVRRAHLARIAEHVRTCPKCVDKLVVLLDGKHGARRFICGGLEGYEPMEGLELELYTGCQRNAPTKQFFCKFCRPSKIEQAHLIPQKEILGVAPPGPAADGDSALRYVVSCYDPDLPERPFEVHLPRAEVEKDLLAKFEKSLLRSRGDHGNKKSRPAWIKGSRQFARWLRKQAPACEPASSVAASNGAGARGGAKKARRGSASRAPARKAAQAVRSGKGKAAGISRRSGRGSASGALATAPKRSAPAKSKKRPAAADVSSSASSAHSLRSRCKGWLALDSKQEEAIQACGVDKLHGSNKVRRCTGGIVTAVTSCGMLVDWMELFRGESIELLYAFALRLHKDGRELGFVIAALGYDNACKLLSLARAKETQFLPWTKSFVEEVRMVLDRFHRDNHTWCLNNMPEVDPLRPDNAKLLDKKNTEACEQLNSWISGRTRSGLEMTRGHFQMHWWILFDAHNQWLEREAACERRRCEAGPMQRRESRRPGRGADASQQLPAMTKGEIRTLYRILENQNPFPEEAARRATPLMWKVASALGKATSLHASCVYVHLMILVATTLGAVQLRYGGILSRHCNLLMLQHGEPGDGKSIALWLDVQVLGFYDMIRERRSKKKYEDAAQKHKDDPDNNPEPAKEHAKDTIFNKGTFIGLGNFMQAQGETAFLALHEGKTWLPQTFDNGPGGGIDDLNQIHDHDLYKNHPGNTQNRFLVRNPHLCGAVMMHIEEVYEQAQKPDTTAGMMRFLIGHFTAVVNKILPDVPAPQVARLLEDDPDYFNDLEYDHVVTAIGKVMLTASALYVRGEERPDEKNKKNRYSKVRGTHFLPWAEDVMEHFRKQFNSAADYVREEARASKGADEDSGYATARKDMTRTLQFIPPLDIGEKVIDYLLQKAGKTPDMIREMTGEEIVNCLGEGEVPLDFVDSVDRVAVAPEIQGPTPHFRNPLSSGSQGQPAQVAQNWDMKAFAQNPCTTEVQIHAAHVDLILLSMMGFLAVGPGRATLAAYRRDSESFVKACNRMLDWDPDVSMEELRQIAPEADEDSVAGDHSVADRLCRGVKDLLEGKAVDFASLQSIEAPHADNVPLEPIPASQVVPATPPEATGAAVPGEQAKGVAGLTQAASGVDETEGSGSRPLKKLRMEPPLQAEEFKTDAGLKKRMLLSVLQSSQDPHTLSKNASSFRGNADTVEAALRVVFRFLAAAGLAVWSQGKSNSGVSVRGPPQVHAEAVCNEIAEKLGLQARAKSKLQESLVAKATEGDFNVDEFKRVSALLGDSLKEA</sequence>
<feature type="region of interest" description="Disordered" evidence="1">
    <location>
        <begin position="641"/>
        <end position="664"/>
    </location>
</feature>
<feature type="compositionally biased region" description="Low complexity" evidence="1">
    <location>
        <begin position="390"/>
        <end position="416"/>
    </location>
</feature>
<dbReference type="Proteomes" id="UP001189429">
    <property type="component" value="Unassembled WGS sequence"/>
</dbReference>
<gene>
    <name evidence="2" type="ORF">PCOR1329_LOCUS12667</name>
</gene>
<evidence type="ECO:0008006" key="4">
    <source>
        <dbReference type="Google" id="ProtNLM"/>
    </source>
</evidence>
<evidence type="ECO:0000313" key="3">
    <source>
        <dbReference type="Proteomes" id="UP001189429"/>
    </source>
</evidence>
<reference evidence="2" key="1">
    <citation type="submission" date="2023-10" db="EMBL/GenBank/DDBJ databases">
        <authorList>
            <person name="Chen Y."/>
            <person name="Shah S."/>
            <person name="Dougan E. K."/>
            <person name="Thang M."/>
            <person name="Chan C."/>
        </authorList>
    </citation>
    <scope>NUCLEOTIDE SEQUENCE [LARGE SCALE GENOMIC DNA]</scope>
</reference>
<feature type="compositionally biased region" description="Low complexity" evidence="1">
    <location>
        <begin position="348"/>
        <end position="357"/>
    </location>
</feature>
<feature type="region of interest" description="Disordered" evidence="1">
    <location>
        <begin position="346"/>
        <end position="431"/>
    </location>
</feature>
<organism evidence="2 3">
    <name type="scientific">Prorocentrum cordatum</name>
    <dbReference type="NCBI Taxonomy" id="2364126"/>
    <lineage>
        <taxon>Eukaryota</taxon>
        <taxon>Sar</taxon>
        <taxon>Alveolata</taxon>
        <taxon>Dinophyceae</taxon>
        <taxon>Prorocentrales</taxon>
        <taxon>Prorocentraceae</taxon>
        <taxon>Prorocentrum</taxon>
    </lineage>
</organism>
<accession>A0ABN9QK55</accession>
<name>A0ABN9QK55_9DINO</name>
<feature type="region of interest" description="Disordered" evidence="1">
    <location>
        <begin position="1243"/>
        <end position="1297"/>
    </location>
</feature>
<dbReference type="EMBL" id="CAUYUJ010003714">
    <property type="protein sequence ID" value="CAK0806449.1"/>
    <property type="molecule type" value="Genomic_DNA"/>
</dbReference>